<protein>
    <recommendedName>
        <fullName evidence="3">4-oxalocrotonate tautomerase</fullName>
    </recommendedName>
</protein>
<evidence type="ECO:0000313" key="1">
    <source>
        <dbReference type="EMBL" id="MFD2592310.1"/>
    </source>
</evidence>
<keyword evidence="2" id="KW-1185">Reference proteome</keyword>
<sequence length="48" mass="5568">MSQEIPRQVAQDIKESLSKALSEITKKHPQYIINVNIDIEKLKPHELN</sequence>
<gene>
    <name evidence="1" type="ORF">ACFSTE_15840</name>
</gene>
<evidence type="ECO:0000313" key="2">
    <source>
        <dbReference type="Proteomes" id="UP001597459"/>
    </source>
</evidence>
<name>A0ABW5N9L4_9FLAO</name>
<dbReference type="Proteomes" id="UP001597459">
    <property type="component" value="Unassembled WGS sequence"/>
</dbReference>
<comment type="caution">
    <text evidence="1">The sequence shown here is derived from an EMBL/GenBank/DDBJ whole genome shotgun (WGS) entry which is preliminary data.</text>
</comment>
<accession>A0ABW5N9L4</accession>
<dbReference type="EMBL" id="JBHULX010000033">
    <property type="protein sequence ID" value="MFD2592310.1"/>
    <property type="molecule type" value="Genomic_DNA"/>
</dbReference>
<proteinExistence type="predicted"/>
<reference evidence="2" key="1">
    <citation type="journal article" date="2019" name="Int. J. Syst. Evol. Microbiol.">
        <title>The Global Catalogue of Microorganisms (GCM) 10K type strain sequencing project: providing services to taxonomists for standard genome sequencing and annotation.</title>
        <authorList>
            <consortium name="The Broad Institute Genomics Platform"/>
            <consortium name="The Broad Institute Genome Sequencing Center for Infectious Disease"/>
            <person name="Wu L."/>
            <person name="Ma J."/>
        </authorList>
    </citation>
    <scope>NUCLEOTIDE SEQUENCE [LARGE SCALE GENOMIC DNA]</scope>
    <source>
        <strain evidence="2">KCTC 42423</strain>
    </source>
</reference>
<evidence type="ECO:0008006" key="3">
    <source>
        <dbReference type="Google" id="ProtNLM"/>
    </source>
</evidence>
<organism evidence="1 2">
    <name type="scientific">Aquimarina hainanensis</name>
    <dbReference type="NCBI Taxonomy" id="1578017"/>
    <lineage>
        <taxon>Bacteria</taxon>
        <taxon>Pseudomonadati</taxon>
        <taxon>Bacteroidota</taxon>
        <taxon>Flavobacteriia</taxon>
        <taxon>Flavobacteriales</taxon>
        <taxon>Flavobacteriaceae</taxon>
        <taxon>Aquimarina</taxon>
    </lineage>
</organism>
<dbReference type="RefSeq" id="WP_378256731.1">
    <property type="nucleotide sequence ID" value="NZ_JBHSJV010000001.1"/>
</dbReference>